<keyword evidence="3" id="KW-1185">Reference proteome</keyword>
<reference evidence="2" key="1">
    <citation type="submission" date="2014-02" db="EMBL/GenBank/DDBJ databases">
        <title>Expanding our view of genomic diversity in Candidatus Accumulibacter clades.</title>
        <authorList>
            <person name="Skennerton C.T."/>
            <person name="Barr J.J."/>
            <person name="Slater F.R."/>
            <person name="Bond P.L."/>
            <person name="Tyson G.W."/>
        </authorList>
    </citation>
    <scope>NUCLEOTIDE SEQUENCE [LARGE SCALE GENOMIC DNA]</scope>
</reference>
<dbReference type="InterPro" id="IPR027417">
    <property type="entry name" value="P-loop_NTPase"/>
</dbReference>
<dbReference type="GO" id="GO:0005524">
    <property type="term" value="F:ATP binding"/>
    <property type="evidence" value="ECO:0007669"/>
    <property type="project" value="InterPro"/>
</dbReference>
<dbReference type="PATRIC" id="fig|1454001.3.peg.3674"/>
<keyword evidence="2" id="KW-0378">Hydrolase</keyword>
<dbReference type="SUPFAM" id="SSF52540">
    <property type="entry name" value="P-loop containing nucleoside triphosphate hydrolases"/>
    <property type="match status" value="1"/>
</dbReference>
<dbReference type="Pfam" id="PF07728">
    <property type="entry name" value="AAA_5"/>
    <property type="match status" value="1"/>
</dbReference>
<evidence type="ECO:0000313" key="2">
    <source>
        <dbReference type="EMBL" id="EXI64552.1"/>
    </source>
</evidence>
<accession>A0A011NJ15</accession>
<evidence type="ECO:0000313" key="3">
    <source>
        <dbReference type="Proteomes" id="UP000020218"/>
    </source>
</evidence>
<dbReference type="AlphaFoldDB" id="A0A011NJ15"/>
<dbReference type="Proteomes" id="UP000020218">
    <property type="component" value="Unassembled WGS sequence"/>
</dbReference>
<sequence length="801" mass="88647">MLWNSFLAKFPLASLSSLTLSEYTQAGDPDSFTSWIESRLDGMGSIWGGSAFKFGIYSRKDKSDKAGGEGNSYSEGYGWYSKYGVDEEAAFGQIRSLVAGVAAAAARGDLATIEAADLGQAFKWKIAFHYQDRQNPRIVAIFTTAPLLAFLGSSDTSQSMADLQAAVMAQKGTDEEVLDFGVRVWKVWSEKAIKVFKLSHGNDGSFAPGEREMLAEQRIAVLHRDTGAGQAKKFREAAEGSVFYLCYGNDVRALARLAGPVRPSAKGEEWIERPYELLLQCQGNTADAGARKKWAPGGDSTFWQVPPGQLMPFEETLLKPCFGIKLEDIPDLQPIGPGGTGGHPGKVEQEMQGPLNRILYGPPGTGKTYRAVAEAVAIIEERAVDELKAVDAYPGTKKRFDEYRAGGQVEFVSFHPSYTYQDFVVGIRPSTEGTNVVYSVEPGPLKRLADAAEENWRASRLTAGNALTDMQRFDRAFDRLLKDISNASEQFVEMTLHGGRKTQARAGKQGKGVILSKTEESLRYNVARQRLAALWPQREKFKAPGDMETCTYNQSFFFAVLKHLEALDGKLGAPEERSPEPLRNFVLVIDEINRGNIAKIFGELITLIEDDKRLGAANELSCCLPYVDPEEEPAFGLPPNLYIVGTMNTADRSIALLDTALRRRFVFEELMPDFSVLPSAAVDGVELPRLLDTLNRRIAYLFDRDHTLGHAYFMGIRTFADLEHCLLRKVIPLLQEYFFEDWSKIRLILGDTHKRKEAQIVRVLDVDAANLFGDGAEVGDGRSIFEVAPKLTPGMVKAIYE</sequence>
<comment type="caution">
    <text evidence="2">The sequence shown here is derived from an EMBL/GenBank/DDBJ whole genome shotgun (WGS) entry which is preliminary data.</text>
</comment>
<evidence type="ECO:0000259" key="1">
    <source>
        <dbReference type="Pfam" id="PF07728"/>
    </source>
</evidence>
<name>A0A011NJ15_9PROT</name>
<proteinExistence type="predicted"/>
<dbReference type="EMBL" id="JFAX01000033">
    <property type="protein sequence ID" value="EXI64552.1"/>
    <property type="molecule type" value="Genomic_DNA"/>
</dbReference>
<dbReference type="STRING" id="1454001.AW08_03636"/>
<dbReference type="PANTHER" id="PTHR37291">
    <property type="entry name" value="5-METHYLCYTOSINE-SPECIFIC RESTRICTION ENZYME B"/>
    <property type="match status" value="1"/>
</dbReference>
<dbReference type="InterPro" id="IPR011704">
    <property type="entry name" value="ATPase_dyneun-rel_AAA"/>
</dbReference>
<organism evidence="2 3">
    <name type="scientific">Candidatus Accumulibacter adjunctus</name>
    <dbReference type="NCBI Taxonomy" id="1454001"/>
    <lineage>
        <taxon>Bacteria</taxon>
        <taxon>Pseudomonadati</taxon>
        <taxon>Pseudomonadota</taxon>
        <taxon>Betaproteobacteria</taxon>
        <taxon>Candidatus Accumulibacter</taxon>
    </lineage>
</organism>
<dbReference type="PANTHER" id="PTHR37291:SF1">
    <property type="entry name" value="TYPE IV METHYL-DIRECTED RESTRICTION ENZYME ECOKMCRB SUBUNIT"/>
    <property type="match status" value="1"/>
</dbReference>
<feature type="domain" description="ATPase dynein-related AAA" evidence="1">
    <location>
        <begin position="585"/>
        <end position="665"/>
    </location>
</feature>
<dbReference type="InterPro" id="IPR052934">
    <property type="entry name" value="Methyl-DNA_Rec/Restrict_Enz"/>
</dbReference>
<dbReference type="EC" id="3.1.21.-" evidence="2"/>
<dbReference type="Gene3D" id="3.40.50.300">
    <property type="entry name" value="P-loop containing nucleotide triphosphate hydrolases"/>
    <property type="match status" value="2"/>
</dbReference>
<dbReference type="GO" id="GO:0016887">
    <property type="term" value="F:ATP hydrolysis activity"/>
    <property type="evidence" value="ECO:0007669"/>
    <property type="project" value="InterPro"/>
</dbReference>
<gene>
    <name evidence="2" type="primary">mcrB</name>
    <name evidence="2" type="ORF">AW08_03636</name>
</gene>
<protein>
    <submittedName>
        <fullName evidence="2">5-methylcytosine-specific restriction enzyme B</fullName>
        <ecNumber evidence="2">3.1.21.-</ecNumber>
    </submittedName>
</protein>